<organism evidence="2 3">
    <name type="scientific">Stentor coeruleus</name>
    <dbReference type="NCBI Taxonomy" id="5963"/>
    <lineage>
        <taxon>Eukaryota</taxon>
        <taxon>Sar</taxon>
        <taxon>Alveolata</taxon>
        <taxon>Ciliophora</taxon>
        <taxon>Postciliodesmatophora</taxon>
        <taxon>Heterotrichea</taxon>
        <taxon>Heterotrichida</taxon>
        <taxon>Stentoridae</taxon>
        <taxon>Stentor</taxon>
    </lineage>
</organism>
<reference evidence="2 3" key="1">
    <citation type="submission" date="2016-11" db="EMBL/GenBank/DDBJ databases">
        <title>The macronuclear genome of Stentor coeruleus: a giant cell with tiny introns.</title>
        <authorList>
            <person name="Slabodnick M."/>
            <person name="Ruby J.G."/>
            <person name="Reiff S.B."/>
            <person name="Swart E.C."/>
            <person name="Gosai S."/>
            <person name="Prabakaran S."/>
            <person name="Witkowska E."/>
            <person name="Larue G.E."/>
            <person name="Fisher S."/>
            <person name="Freeman R.M."/>
            <person name="Gunawardena J."/>
            <person name="Chu W."/>
            <person name="Stover N.A."/>
            <person name="Gregory B.D."/>
            <person name="Nowacki M."/>
            <person name="Derisi J."/>
            <person name="Roy S.W."/>
            <person name="Marshall W.F."/>
            <person name="Sood P."/>
        </authorList>
    </citation>
    <scope>NUCLEOTIDE SEQUENCE [LARGE SCALE GENOMIC DNA]</scope>
    <source>
        <strain evidence="2">WM001</strain>
    </source>
</reference>
<protein>
    <submittedName>
        <fullName evidence="2">Uncharacterized protein</fullName>
    </submittedName>
</protein>
<feature type="region of interest" description="Disordered" evidence="1">
    <location>
        <begin position="256"/>
        <end position="281"/>
    </location>
</feature>
<dbReference type="Proteomes" id="UP000187209">
    <property type="component" value="Unassembled WGS sequence"/>
</dbReference>
<evidence type="ECO:0000313" key="2">
    <source>
        <dbReference type="EMBL" id="OMJ88245.1"/>
    </source>
</evidence>
<evidence type="ECO:0000313" key="3">
    <source>
        <dbReference type="Proteomes" id="UP000187209"/>
    </source>
</evidence>
<accession>A0A1R2CGZ5</accession>
<proteinExistence type="predicted"/>
<comment type="caution">
    <text evidence="2">The sequence shown here is derived from an EMBL/GenBank/DDBJ whole genome shotgun (WGS) entry which is preliminary data.</text>
</comment>
<keyword evidence="3" id="KW-1185">Reference proteome</keyword>
<feature type="compositionally biased region" description="Basic and acidic residues" evidence="1">
    <location>
        <begin position="271"/>
        <end position="281"/>
    </location>
</feature>
<evidence type="ECO:0000256" key="1">
    <source>
        <dbReference type="SAM" id="MobiDB-lite"/>
    </source>
</evidence>
<gene>
    <name evidence="2" type="ORF">SteCoe_9827</name>
</gene>
<name>A0A1R2CGZ5_9CILI</name>
<sequence length="337" mass="38618">MSEEIEFAIADSLKRQIIEAKRQAEEIKNKSKSKFLEIRRKTDQRKARLVLTTLKLKKQLQDCQGLLEESRKQWSLELTNSQDLIQKYIKYLKKQQMFKTKQIQRIISHMSTVGKIQDFDCDETESNPHSSQEATIVQECTTDIMYLSANLKAVIEGSTLETLTSRESINLKLMYIIKDLQGFLKQTRNLSIDLSSHQSEKSSEIHVEKVQEEAKVVEISESLAKVSHHKSTFSFSSPDMKSAILTPIKIQNPQEASLSSDWEIESEVENNNEKEKNEDSQKWNSLSVISLHSASVSNTSEVSESAELLNAPVQKATQTEFKKKACWKRYLCCMCKS</sequence>
<dbReference type="AlphaFoldDB" id="A0A1R2CGZ5"/>
<dbReference type="EMBL" id="MPUH01000155">
    <property type="protein sequence ID" value="OMJ88245.1"/>
    <property type="molecule type" value="Genomic_DNA"/>
</dbReference>